<evidence type="ECO:0000313" key="6">
    <source>
        <dbReference type="Proteomes" id="UP001623591"/>
    </source>
</evidence>
<comment type="function">
    <text evidence="2">Pyridoxal 5'-phosphate (PLP)-binding protein, which is involved in PLP homeostasis.</text>
</comment>
<dbReference type="PIRSF" id="PIRSF004848">
    <property type="entry name" value="YBL036c_PLPDEIII"/>
    <property type="match status" value="1"/>
</dbReference>
<dbReference type="InterPro" id="IPR029066">
    <property type="entry name" value="PLP-binding_barrel"/>
</dbReference>
<reference evidence="5 6" key="1">
    <citation type="submission" date="2024-11" db="EMBL/GenBank/DDBJ databases">
        <authorList>
            <person name="Heng Y.C."/>
            <person name="Lim A.C.H."/>
            <person name="Lee J.K.Y."/>
            <person name="Kittelmann S."/>
        </authorList>
    </citation>
    <scope>NUCLEOTIDE SEQUENCE [LARGE SCALE GENOMIC DNA]</scope>
    <source>
        <strain evidence="5 6">WILCCON 0185</strain>
    </source>
</reference>
<gene>
    <name evidence="5" type="ORF">ACJDUG_07100</name>
</gene>
<protein>
    <recommendedName>
        <fullName evidence="2">Pyridoxal phosphate homeostasis protein</fullName>
        <shortName evidence="2">PLP homeostasis protein</shortName>
    </recommendedName>
</protein>
<feature type="domain" description="Alanine racemase N-terminal" evidence="4">
    <location>
        <begin position="3"/>
        <end position="216"/>
    </location>
</feature>
<comment type="similarity">
    <text evidence="2 3">Belongs to the pyridoxal phosphate-binding protein YggS/PROSC family.</text>
</comment>
<evidence type="ECO:0000256" key="1">
    <source>
        <dbReference type="ARBA" id="ARBA00022898"/>
    </source>
</evidence>
<dbReference type="PANTHER" id="PTHR10146:SF14">
    <property type="entry name" value="PYRIDOXAL PHOSPHATE HOMEOSTASIS PROTEIN"/>
    <property type="match status" value="1"/>
</dbReference>
<accession>A0ABW8T2I0</accession>
<dbReference type="Proteomes" id="UP001623591">
    <property type="component" value="Unassembled WGS sequence"/>
</dbReference>
<dbReference type="InterPro" id="IPR011078">
    <property type="entry name" value="PyrdxlP_homeostasis"/>
</dbReference>
<name>A0ABW8T2I0_9CLOT</name>
<dbReference type="RefSeq" id="WP_406769203.1">
    <property type="nucleotide sequence ID" value="NZ_JBJHZZ010000003.1"/>
</dbReference>
<evidence type="ECO:0000256" key="2">
    <source>
        <dbReference type="HAMAP-Rule" id="MF_02087"/>
    </source>
</evidence>
<keyword evidence="1 2" id="KW-0663">Pyridoxal phosphate</keyword>
<comment type="caution">
    <text evidence="5">The sequence shown here is derived from an EMBL/GenBank/DDBJ whole genome shotgun (WGS) entry which is preliminary data.</text>
</comment>
<sequence>MSIEENINIIKQDLAKDTTLIAVSKTKPFEAIIEAYKSGCRDFGENKVQELAQKIDTLPKDIKWHLIGHLQRNKVKYIVGKVHLIHSLDSIKLLEEIERLYSSKDCLANTLIQINIGRENSKTGILIEDLEELLKKCELCNNVKVKGLMAVIPIGSEEKCRDYFREMKTIWDQLRNRNFRNISMEYLSMGMTHDYKIAVEEGSNMVRVGTGIFGERNYTIGGN</sequence>
<dbReference type="CDD" id="cd00635">
    <property type="entry name" value="PLPDE_III_YBL036c_like"/>
    <property type="match status" value="1"/>
</dbReference>
<evidence type="ECO:0000256" key="3">
    <source>
        <dbReference type="RuleBase" id="RU004514"/>
    </source>
</evidence>
<dbReference type="NCBIfam" id="TIGR00044">
    <property type="entry name" value="YggS family pyridoxal phosphate-dependent enzyme"/>
    <property type="match status" value="1"/>
</dbReference>
<feature type="modified residue" description="N6-(pyridoxal phosphate)lysine" evidence="2">
    <location>
        <position position="25"/>
    </location>
</feature>
<dbReference type="EMBL" id="JBJHZZ010000003">
    <property type="protein sequence ID" value="MFL0246733.1"/>
    <property type="molecule type" value="Genomic_DNA"/>
</dbReference>
<keyword evidence="6" id="KW-1185">Reference proteome</keyword>
<organism evidence="5 6">
    <name type="scientific">Candidatus Clostridium stratigraminis</name>
    <dbReference type="NCBI Taxonomy" id="3381661"/>
    <lineage>
        <taxon>Bacteria</taxon>
        <taxon>Bacillati</taxon>
        <taxon>Bacillota</taxon>
        <taxon>Clostridia</taxon>
        <taxon>Eubacteriales</taxon>
        <taxon>Clostridiaceae</taxon>
        <taxon>Clostridium</taxon>
    </lineage>
</organism>
<dbReference type="PANTHER" id="PTHR10146">
    <property type="entry name" value="PROLINE SYNTHETASE CO-TRANSCRIBED BACTERIAL HOMOLOG PROTEIN"/>
    <property type="match status" value="1"/>
</dbReference>
<dbReference type="Pfam" id="PF01168">
    <property type="entry name" value="Ala_racemase_N"/>
    <property type="match status" value="1"/>
</dbReference>
<dbReference type="Gene3D" id="3.20.20.10">
    <property type="entry name" value="Alanine racemase"/>
    <property type="match status" value="1"/>
</dbReference>
<evidence type="ECO:0000313" key="5">
    <source>
        <dbReference type="EMBL" id="MFL0246733.1"/>
    </source>
</evidence>
<dbReference type="SUPFAM" id="SSF51419">
    <property type="entry name" value="PLP-binding barrel"/>
    <property type="match status" value="1"/>
</dbReference>
<proteinExistence type="inferred from homology"/>
<dbReference type="HAMAP" id="MF_02087">
    <property type="entry name" value="PLP_homeostasis"/>
    <property type="match status" value="1"/>
</dbReference>
<dbReference type="InterPro" id="IPR001608">
    <property type="entry name" value="Ala_racemase_N"/>
</dbReference>
<evidence type="ECO:0000259" key="4">
    <source>
        <dbReference type="Pfam" id="PF01168"/>
    </source>
</evidence>